<dbReference type="InterPro" id="IPR009060">
    <property type="entry name" value="UBA-like_sf"/>
</dbReference>
<evidence type="ECO:0000313" key="2">
    <source>
        <dbReference type="Proteomes" id="UP000272942"/>
    </source>
</evidence>
<keyword evidence="2" id="KW-1185">Reference proteome</keyword>
<evidence type="ECO:0000313" key="3">
    <source>
        <dbReference type="WBParaSite" id="ECPE_0000176301-mRNA-1"/>
    </source>
</evidence>
<dbReference type="EMBL" id="UZAN01014704">
    <property type="protein sequence ID" value="VDP45881.1"/>
    <property type="molecule type" value="Genomic_DNA"/>
</dbReference>
<name>A0A183A478_9TREM</name>
<dbReference type="WBParaSite" id="ECPE_0000176301-mRNA-1">
    <property type="protein sequence ID" value="ECPE_0000176301-mRNA-1"/>
    <property type="gene ID" value="ECPE_0000176301"/>
</dbReference>
<proteinExistence type="predicted"/>
<dbReference type="AlphaFoldDB" id="A0A183A478"/>
<accession>A0A183A478</accession>
<reference evidence="1 2" key="2">
    <citation type="submission" date="2018-11" db="EMBL/GenBank/DDBJ databases">
        <authorList>
            <consortium name="Pathogen Informatics"/>
        </authorList>
    </citation>
    <scope>NUCLEOTIDE SEQUENCE [LARGE SCALE GENOMIC DNA]</scope>
    <source>
        <strain evidence="1 2">Egypt</strain>
    </source>
</reference>
<dbReference type="SUPFAM" id="SSF46934">
    <property type="entry name" value="UBA-like"/>
    <property type="match status" value="1"/>
</dbReference>
<dbReference type="Pfam" id="PF14555">
    <property type="entry name" value="UBA_4"/>
    <property type="match status" value="1"/>
</dbReference>
<gene>
    <name evidence="1" type="ORF">ECPE_LOCUS1763</name>
</gene>
<dbReference type="Proteomes" id="UP000272942">
    <property type="component" value="Unassembled WGS sequence"/>
</dbReference>
<sequence>MSPEKIESFRQFTGADAETARSFLNLCEDNLEMAVGLYMDDPNSCSSNTNMAPVLEEYRSPIPQRTERLIPVDVPICEYASAKG</sequence>
<protein>
    <submittedName>
        <fullName evidence="3">UBX domain-containing protein</fullName>
    </submittedName>
</protein>
<organism evidence="3">
    <name type="scientific">Echinostoma caproni</name>
    <dbReference type="NCBI Taxonomy" id="27848"/>
    <lineage>
        <taxon>Eukaryota</taxon>
        <taxon>Metazoa</taxon>
        <taxon>Spiralia</taxon>
        <taxon>Lophotrochozoa</taxon>
        <taxon>Platyhelminthes</taxon>
        <taxon>Trematoda</taxon>
        <taxon>Digenea</taxon>
        <taxon>Plagiorchiida</taxon>
        <taxon>Echinostomata</taxon>
        <taxon>Echinostomatoidea</taxon>
        <taxon>Echinostomatidae</taxon>
        <taxon>Echinostoma</taxon>
    </lineage>
</organism>
<dbReference type="OrthoDB" id="270602at2759"/>
<evidence type="ECO:0000313" key="1">
    <source>
        <dbReference type="EMBL" id="VDP45881.1"/>
    </source>
</evidence>
<dbReference type="Gene3D" id="1.10.8.10">
    <property type="entry name" value="DNA helicase RuvA subunit, C-terminal domain"/>
    <property type="match status" value="1"/>
</dbReference>
<reference evidence="3" key="1">
    <citation type="submission" date="2016-06" db="UniProtKB">
        <authorList>
            <consortium name="WormBaseParasite"/>
        </authorList>
    </citation>
    <scope>IDENTIFICATION</scope>
</reference>